<accession>A0A5M3XU06</accession>
<evidence type="ECO:0000313" key="2">
    <source>
        <dbReference type="EMBL" id="GES21868.1"/>
    </source>
</evidence>
<reference evidence="2 3" key="1">
    <citation type="submission" date="2019-10" db="EMBL/GenBank/DDBJ databases">
        <title>Whole genome shotgun sequence of Acrocarpospora pleiomorpha NBRC 16267.</title>
        <authorList>
            <person name="Ichikawa N."/>
            <person name="Kimura A."/>
            <person name="Kitahashi Y."/>
            <person name="Komaki H."/>
            <person name="Oguchi A."/>
        </authorList>
    </citation>
    <scope>NUCLEOTIDE SEQUENCE [LARGE SCALE GENOMIC DNA]</scope>
    <source>
        <strain evidence="2 3">NBRC 16267</strain>
    </source>
</reference>
<organism evidence="2 3">
    <name type="scientific">Acrocarpospora pleiomorpha</name>
    <dbReference type="NCBI Taxonomy" id="90975"/>
    <lineage>
        <taxon>Bacteria</taxon>
        <taxon>Bacillati</taxon>
        <taxon>Actinomycetota</taxon>
        <taxon>Actinomycetes</taxon>
        <taxon>Streptosporangiales</taxon>
        <taxon>Streptosporangiaceae</taxon>
        <taxon>Acrocarpospora</taxon>
    </lineage>
</organism>
<dbReference type="EMBL" id="BLAF01000026">
    <property type="protein sequence ID" value="GES21868.1"/>
    <property type="molecule type" value="Genomic_DNA"/>
</dbReference>
<dbReference type="Proteomes" id="UP000377595">
    <property type="component" value="Unassembled WGS sequence"/>
</dbReference>
<comment type="caution">
    <text evidence="2">The sequence shown here is derived from an EMBL/GenBank/DDBJ whole genome shotgun (WGS) entry which is preliminary data.</text>
</comment>
<proteinExistence type="predicted"/>
<protein>
    <submittedName>
        <fullName evidence="2">Uncharacterized protein</fullName>
    </submittedName>
</protein>
<feature type="region of interest" description="Disordered" evidence="1">
    <location>
        <begin position="1"/>
        <end position="62"/>
    </location>
</feature>
<gene>
    <name evidence="2" type="ORF">Aple_047650</name>
</gene>
<feature type="region of interest" description="Disordered" evidence="1">
    <location>
        <begin position="617"/>
        <end position="701"/>
    </location>
</feature>
<evidence type="ECO:0000256" key="1">
    <source>
        <dbReference type="SAM" id="MobiDB-lite"/>
    </source>
</evidence>
<evidence type="ECO:0000313" key="3">
    <source>
        <dbReference type="Proteomes" id="UP000377595"/>
    </source>
</evidence>
<keyword evidence="3" id="KW-1185">Reference proteome</keyword>
<feature type="compositionally biased region" description="Polar residues" evidence="1">
    <location>
        <begin position="671"/>
        <end position="685"/>
    </location>
</feature>
<dbReference type="AlphaFoldDB" id="A0A5M3XU06"/>
<sequence>MPEENPKNRRLGFGGPTFPPPREKSPSRAGRPRPQATGVIDLTRDSPPQRPPLSLTKKKRTLTKITPVPQLVEPSDDSDLFDLPREPIPADPRLVDFEPTIQPDVEMPIETDVEITIEPTIEITISPDDGPTIPPDVEFVIEPGDIEPGDSLADLDEALRKRMPFQNLFALANFTAMEPETTRRLLAALRRPTHRSPQLAQDWLDAVRKVVQDQPFALAPYANRQGELWRVIGRALNLNEPDATGMLAELYWTKPPVPPVDLTPIRKALGTAERRTAFDAKLTALQNAALLPNETGMKRAEMSGVGYDQSATRPEAGEWLTTHLTNRQEDVRAAHPVHDAWLKEMAGDPNLSHARALDRLSDVLQTLEGNRVCVALLHKDREIGIFANFPDGYMGQDLEMLLRASRALNDQDAEQQVQSILALKKKRRPGREELVTKRANERFDVRLRKSIVFLRALEEQHGRIRAVPYAANGKGEIHAEMRALAVARTRPGVYNLGVGKLCCLKCWLVLTDVLPNIFMRKVPTHLVAYAWPPPEFLSEPELLRLAYNGPSAPLVVQKALRDPQATGVLINVYSGAKGGRGAKTTEYASSEEDTGYEPWPSTEANTEAFEAYLDTDVIQTGDEQRPAAGDLRSRRRPTQAEPKHPTEPKQTQPKQTEPLKKVKRVTPTPIPSSDNSGNAAGSDGTQAEPGSRSPDRKRTRR</sequence>
<name>A0A5M3XU06_9ACTN</name>
<feature type="region of interest" description="Disordered" evidence="1">
    <location>
        <begin position="578"/>
        <end position="601"/>
    </location>
</feature>